<name>A0A250F5D1_CAPSP</name>
<sequence length="67" mass="7918">MSGELYRADELTKIKQYIIDKAKELNEEFPRYKPLNISFAIFVDGKIHLFGFKFSNFILMPAYLIKI</sequence>
<dbReference type="EMBL" id="CP022383">
    <property type="protein sequence ID" value="ATA80364.1"/>
    <property type="molecule type" value="Genomic_DNA"/>
</dbReference>
<gene>
    <name evidence="1" type="ORF">CGC59_12060</name>
</gene>
<reference evidence="2" key="1">
    <citation type="submission" date="2017-06" db="EMBL/GenBank/DDBJ databases">
        <title>Capnocytophaga spp. assemblies.</title>
        <authorList>
            <person name="Gulvik C.A."/>
        </authorList>
    </citation>
    <scope>NUCLEOTIDE SEQUENCE [LARGE SCALE GENOMIC DNA]</scope>
    <source>
        <strain evidence="2">H4486</strain>
    </source>
</reference>
<evidence type="ECO:0000313" key="1">
    <source>
        <dbReference type="EMBL" id="ATA80364.1"/>
    </source>
</evidence>
<dbReference type="AlphaFoldDB" id="A0A250F5D1"/>
<proteinExistence type="predicted"/>
<organism evidence="1 2">
    <name type="scientific">Capnocytophaga sputigena</name>
    <dbReference type="NCBI Taxonomy" id="1019"/>
    <lineage>
        <taxon>Bacteria</taxon>
        <taxon>Pseudomonadati</taxon>
        <taxon>Bacteroidota</taxon>
        <taxon>Flavobacteriia</taxon>
        <taxon>Flavobacteriales</taxon>
        <taxon>Flavobacteriaceae</taxon>
        <taxon>Capnocytophaga</taxon>
    </lineage>
</organism>
<dbReference type="Proteomes" id="UP000217334">
    <property type="component" value="Chromosome"/>
</dbReference>
<protein>
    <submittedName>
        <fullName evidence="1">Uncharacterized protein</fullName>
    </submittedName>
</protein>
<accession>A0A250F5D1</accession>
<evidence type="ECO:0000313" key="2">
    <source>
        <dbReference type="Proteomes" id="UP000217334"/>
    </source>
</evidence>